<dbReference type="Proteomes" id="UP000216188">
    <property type="component" value="Unassembled WGS sequence"/>
</dbReference>
<feature type="transmembrane region" description="Helical" evidence="1">
    <location>
        <begin position="29"/>
        <end position="52"/>
    </location>
</feature>
<evidence type="ECO:0000313" key="2">
    <source>
        <dbReference type="EMBL" id="NNV23158.1"/>
    </source>
</evidence>
<keyword evidence="1" id="KW-0812">Transmembrane</keyword>
<keyword evidence="1" id="KW-1133">Transmembrane helix</keyword>
<dbReference type="RefSeq" id="WP_007880929.1">
    <property type="nucleotide sequence ID" value="NZ_CAXURC020000003.1"/>
</dbReference>
<evidence type="ECO:0000256" key="1">
    <source>
        <dbReference type="SAM" id="Phobius"/>
    </source>
</evidence>
<sequence length="72" mass="7509">MELAFGFANIAAISGMAVCFVPVGHSEAFAAYAITVPPLPTAFALPIVAWLLDKTSRAAGRPAAAFWGRSRS</sequence>
<accession>A0A256G601</accession>
<comment type="caution">
    <text evidence="3">The sequence shown here is derived from an EMBL/GenBank/DDBJ whole genome shotgun (WGS) entry which is preliminary data.</text>
</comment>
<evidence type="ECO:0000313" key="4">
    <source>
        <dbReference type="Proteomes" id="UP000216188"/>
    </source>
</evidence>
<dbReference type="EMBL" id="NNRM01000044">
    <property type="protein sequence ID" value="OYR22565.1"/>
    <property type="molecule type" value="Genomic_DNA"/>
</dbReference>
<gene>
    <name evidence="3" type="ORF">CEV34_4397</name>
    <name evidence="2" type="ORF">EHE22_22415</name>
</gene>
<organism evidence="3 4">
    <name type="scientific">Brucella pseudogrignonensis</name>
    <dbReference type="NCBI Taxonomy" id="419475"/>
    <lineage>
        <taxon>Bacteria</taxon>
        <taxon>Pseudomonadati</taxon>
        <taxon>Pseudomonadota</taxon>
        <taxon>Alphaproteobacteria</taxon>
        <taxon>Hyphomicrobiales</taxon>
        <taxon>Brucellaceae</taxon>
        <taxon>Brucella/Ochrobactrum group</taxon>
        <taxon>Brucella</taxon>
    </lineage>
</organism>
<keyword evidence="4" id="KW-1185">Reference proteome</keyword>
<dbReference type="EMBL" id="PKQI01000004">
    <property type="protein sequence ID" value="NNV23158.1"/>
    <property type="molecule type" value="Genomic_DNA"/>
</dbReference>
<evidence type="ECO:0000313" key="3">
    <source>
        <dbReference type="EMBL" id="OYR22565.1"/>
    </source>
</evidence>
<reference evidence="3 4" key="1">
    <citation type="submission" date="2017-07" db="EMBL/GenBank/DDBJ databases">
        <title>Phylogenetic study on the rhizospheric bacterium Ochrobactrum sp. A44.</title>
        <authorList>
            <person name="Krzyzanowska D.M."/>
            <person name="Ossowicki A."/>
            <person name="Rajewska M."/>
            <person name="Maciag T."/>
            <person name="Kaczynski Z."/>
            <person name="Czerwicka M."/>
            <person name="Jafra S."/>
        </authorList>
    </citation>
    <scope>NUCLEOTIDE SEQUENCE [LARGE SCALE GENOMIC DNA]</scope>
    <source>
        <strain evidence="3 4">CCUG 30717</strain>
    </source>
</reference>
<dbReference type="Proteomes" id="UP000526233">
    <property type="component" value="Unassembled WGS sequence"/>
</dbReference>
<dbReference type="AlphaFoldDB" id="A0A256G601"/>
<keyword evidence="1" id="KW-0472">Membrane</keyword>
<evidence type="ECO:0000313" key="5">
    <source>
        <dbReference type="Proteomes" id="UP000526233"/>
    </source>
</evidence>
<proteinExistence type="predicted"/>
<reference evidence="2 5" key="2">
    <citation type="submission" date="2018-11" db="EMBL/GenBank/DDBJ databases">
        <title>Genome sequencing and analysis.</title>
        <authorList>
            <person name="Huang Y.-T."/>
        </authorList>
    </citation>
    <scope>NUCLEOTIDE SEQUENCE [LARGE SCALE GENOMIC DNA]</scope>
    <source>
        <strain evidence="2 5">SHIN</strain>
    </source>
</reference>
<protein>
    <submittedName>
        <fullName evidence="3">Putative membrane protein</fullName>
    </submittedName>
</protein>
<name>A0A256G601_9HYPH</name>